<dbReference type="PANTHER" id="PTHR30036">
    <property type="entry name" value="D-XYLOSE-BINDING PERIPLASMIC PROTEIN"/>
    <property type="match status" value="1"/>
</dbReference>
<dbReference type="GO" id="GO:0030246">
    <property type="term" value="F:carbohydrate binding"/>
    <property type="evidence" value="ECO:0007669"/>
    <property type="project" value="TreeGrafter"/>
</dbReference>
<feature type="domain" description="Periplasmic binding protein" evidence="3">
    <location>
        <begin position="29"/>
        <end position="284"/>
    </location>
</feature>
<dbReference type="InterPro" id="IPR025997">
    <property type="entry name" value="SBP_2_dom"/>
</dbReference>
<evidence type="ECO:0000259" key="3">
    <source>
        <dbReference type="Pfam" id="PF13407"/>
    </source>
</evidence>
<proteinExistence type="predicted"/>
<comment type="caution">
    <text evidence="4">The sequence shown here is derived from an EMBL/GenBank/DDBJ whole genome shotgun (WGS) entry which is preliminary data.</text>
</comment>
<dbReference type="GO" id="GO:0030288">
    <property type="term" value="C:outer membrane-bounded periplasmic space"/>
    <property type="evidence" value="ECO:0007669"/>
    <property type="project" value="TreeGrafter"/>
</dbReference>
<comment type="subcellular location">
    <subcellularLocation>
        <location evidence="1">Cell envelope</location>
    </subcellularLocation>
</comment>
<evidence type="ECO:0000256" key="2">
    <source>
        <dbReference type="SAM" id="SignalP"/>
    </source>
</evidence>
<dbReference type="InterPro" id="IPR050555">
    <property type="entry name" value="Bact_Solute-Bind_Prot2"/>
</dbReference>
<feature type="chain" id="PRO_5039325112" evidence="2">
    <location>
        <begin position="23"/>
        <end position="344"/>
    </location>
</feature>
<name>A0A9D1CWS5_9FIRM</name>
<accession>A0A9D1CWS5</accession>
<evidence type="ECO:0000256" key="1">
    <source>
        <dbReference type="ARBA" id="ARBA00004196"/>
    </source>
</evidence>
<dbReference type="AlphaFoldDB" id="A0A9D1CWS5"/>
<dbReference type="InterPro" id="IPR028082">
    <property type="entry name" value="Peripla_BP_I"/>
</dbReference>
<keyword evidence="2" id="KW-0732">Signal</keyword>
<dbReference type="SUPFAM" id="SSF53822">
    <property type="entry name" value="Periplasmic binding protein-like I"/>
    <property type="match status" value="1"/>
</dbReference>
<reference evidence="4" key="2">
    <citation type="journal article" date="2021" name="PeerJ">
        <title>Extensive microbial diversity within the chicken gut microbiome revealed by metagenomics and culture.</title>
        <authorList>
            <person name="Gilroy R."/>
            <person name="Ravi A."/>
            <person name="Getino M."/>
            <person name="Pursley I."/>
            <person name="Horton D.L."/>
            <person name="Alikhan N.F."/>
            <person name="Baker D."/>
            <person name="Gharbi K."/>
            <person name="Hall N."/>
            <person name="Watson M."/>
            <person name="Adriaenssens E.M."/>
            <person name="Foster-Nyarko E."/>
            <person name="Jarju S."/>
            <person name="Secka A."/>
            <person name="Antonio M."/>
            <person name="Oren A."/>
            <person name="Chaudhuri R.R."/>
            <person name="La Ragione R."/>
            <person name="Hildebrand F."/>
            <person name="Pallen M.J."/>
        </authorList>
    </citation>
    <scope>NUCLEOTIDE SEQUENCE</scope>
    <source>
        <strain evidence="4">ChiSjej6B24-2974</strain>
    </source>
</reference>
<reference evidence="4" key="1">
    <citation type="submission" date="2020-10" db="EMBL/GenBank/DDBJ databases">
        <authorList>
            <person name="Gilroy R."/>
        </authorList>
    </citation>
    <scope>NUCLEOTIDE SEQUENCE</scope>
    <source>
        <strain evidence="4">ChiSjej6B24-2974</strain>
    </source>
</reference>
<dbReference type="Gene3D" id="3.40.50.2300">
    <property type="match status" value="2"/>
</dbReference>
<evidence type="ECO:0000313" key="4">
    <source>
        <dbReference type="EMBL" id="HIQ82564.1"/>
    </source>
</evidence>
<evidence type="ECO:0000313" key="5">
    <source>
        <dbReference type="Proteomes" id="UP000824260"/>
    </source>
</evidence>
<dbReference type="Proteomes" id="UP000824260">
    <property type="component" value="Unassembled WGS sequence"/>
</dbReference>
<dbReference type="EMBL" id="DVFZ01000054">
    <property type="protein sequence ID" value="HIQ82564.1"/>
    <property type="molecule type" value="Genomic_DNA"/>
</dbReference>
<dbReference type="PANTHER" id="PTHR30036:SF8">
    <property type="entry name" value="ABC-TYPE SUGAR TRANSPORT SYSTEM PERIPLASMIC COMPONENT-LIKE PROTEIN"/>
    <property type="match status" value="1"/>
</dbReference>
<dbReference type="Pfam" id="PF13407">
    <property type="entry name" value="Peripla_BP_4"/>
    <property type="match status" value="1"/>
</dbReference>
<feature type="signal peptide" evidence="2">
    <location>
        <begin position="1"/>
        <end position="22"/>
    </location>
</feature>
<sequence>MKKILSLVLVTLLVLALTPAFAEGDSIYIGVVYKQSGNAYFQAAVTGFEQAAAELGFEFDHDGPDDGSSDGQIRIIENFISQGVDALCVSANDPAALVDVLQEAMDEGIVVVSWDAPVNAEGRTLDVEPASAQTIALTLLESMAKSINYEGQVAIVSAAATMPNQNLWIGFIEDALENDETYANIEYVGTVYGDDEYTKSFDETLALLNQYPDLKGIIVPTTAGAPAVAKCVQDEGRDVKVTGLTLASDMKEFIDAGICDETFLWNPIELGYAAAYAAVALVNGDITAAVGDTFTVPEVGDLVVEQSTEVNDAGELVEADGTIAYLNRLNTFNVDTVNDWVEIL</sequence>
<organism evidence="4 5">
    <name type="scientific">Candidatus Pullichristensenella stercorigallinarum</name>
    <dbReference type="NCBI Taxonomy" id="2840909"/>
    <lineage>
        <taxon>Bacteria</taxon>
        <taxon>Bacillati</taxon>
        <taxon>Bacillota</taxon>
        <taxon>Clostridia</taxon>
        <taxon>Candidatus Pullichristensenella</taxon>
    </lineage>
</organism>
<gene>
    <name evidence="4" type="ORF">IAA52_05620</name>
</gene>
<protein>
    <submittedName>
        <fullName evidence="4">Substrate-binding domain-containing protein</fullName>
    </submittedName>
</protein>